<evidence type="ECO:0000256" key="5">
    <source>
        <dbReference type="ARBA" id="ARBA00022801"/>
    </source>
</evidence>
<evidence type="ECO:0000256" key="2">
    <source>
        <dbReference type="ARBA" id="ARBA00010206"/>
    </source>
</evidence>
<sequence length="73" mass="7892">AGNLTAAAREQWNDGSNTLAIAPGEVVVYDRNTITNKALEEAGVKLNYIPGSELVRGRGGPRCMSMPLYREDL</sequence>
<dbReference type="UniPathway" id="UPA00254">
    <property type="reaction ID" value="UER00364"/>
</dbReference>
<dbReference type="PANTHER" id="PTHR47271">
    <property type="entry name" value="ARGININE DEIMINASE"/>
    <property type="match status" value="1"/>
</dbReference>
<reference evidence="8 9" key="1">
    <citation type="submission" date="2019-02" db="EMBL/GenBank/DDBJ databases">
        <title>Bacteria dissemination in different level of health care in South Africa: the effectiveness of infections prevention and control.</title>
        <authorList>
            <person name="Shobo C."/>
            <person name="Amoako D.G."/>
            <person name="Allam M."/>
            <person name="Ismail A."/>
            <person name="Bester L.A."/>
            <person name="Essack S.Y."/>
        </authorList>
    </citation>
    <scope>NUCLEOTIDE SEQUENCE [LARGE SCALE GENOMIC DNA]</scope>
    <source>
        <strain evidence="8 9">2SIL2</strain>
    </source>
</reference>
<organism evidence="8 9">
    <name type="scientific">Enterococcus faecalis</name>
    <name type="common">Streptococcus faecalis</name>
    <dbReference type="NCBI Taxonomy" id="1351"/>
    <lineage>
        <taxon>Bacteria</taxon>
        <taxon>Bacillati</taxon>
        <taxon>Bacillota</taxon>
        <taxon>Bacilli</taxon>
        <taxon>Lactobacillales</taxon>
        <taxon>Enterococcaceae</taxon>
        <taxon>Enterococcus</taxon>
    </lineage>
</organism>
<evidence type="ECO:0000313" key="8">
    <source>
        <dbReference type="EMBL" id="TKK72776.1"/>
    </source>
</evidence>
<dbReference type="PRINTS" id="PR01466">
    <property type="entry name" value="ARGDEIMINASE"/>
</dbReference>
<dbReference type="InterPro" id="IPR003876">
    <property type="entry name" value="Arg_deiminase"/>
</dbReference>
<dbReference type="EMBL" id="SIYF01000400">
    <property type="protein sequence ID" value="TKK72776.1"/>
    <property type="molecule type" value="Genomic_DNA"/>
</dbReference>
<protein>
    <recommendedName>
        <fullName evidence="6">Arginine deiminase</fullName>
        <ecNumber evidence="3">3.5.3.6</ecNumber>
    </recommendedName>
</protein>
<comment type="caution">
    <text evidence="8">The sequence shown here is derived from an EMBL/GenBank/DDBJ whole genome shotgun (WGS) entry which is preliminary data.</text>
</comment>
<evidence type="ECO:0000256" key="6">
    <source>
        <dbReference type="ARBA" id="ARBA00029544"/>
    </source>
</evidence>
<keyword evidence="5" id="KW-0378">Hydrolase</keyword>
<dbReference type="RefSeq" id="WP_240743417.1">
    <property type="nucleotide sequence ID" value="NZ_SIYF01000400.1"/>
</dbReference>
<evidence type="ECO:0000256" key="7">
    <source>
        <dbReference type="ARBA" id="ARBA00049429"/>
    </source>
</evidence>
<evidence type="ECO:0000313" key="9">
    <source>
        <dbReference type="Proteomes" id="UP000305511"/>
    </source>
</evidence>
<comment type="pathway">
    <text evidence="1">Amino-acid degradation; L-arginine degradation via ADI pathway; carbamoyl phosphate from L-arginine: step 1/2.</text>
</comment>
<accession>A0A4U3LF25</accession>
<dbReference type="PANTHER" id="PTHR47271:SF2">
    <property type="entry name" value="ARGININE DEIMINASE"/>
    <property type="match status" value="1"/>
</dbReference>
<dbReference type="AlphaFoldDB" id="A0A4U3LF25"/>
<dbReference type="GO" id="GO:0016990">
    <property type="term" value="F:arginine deiminase activity"/>
    <property type="evidence" value="ECO:0007669"/>
    <property type="project" value="UniProtKB-EC"/>
</dbReference>
<feature type="non-terminal residue" evidence="8">
    <location>
        <position position="1"/>
    </location>
</feature>
<comment type="similarity">
    <text evidence="2">Belongs to the arginine deiminase family.</text>
</comment>
<dbReference type="Gene3D" id="3.75.10.10">
    <property type="entry name" value="L-arginine/glycine Amidinotransferase, Chain A"/>
    <property type="match status" value="1"/>
</dbReference>
<dbReference type="EC" id="3.5.3.6" evidence="3"/>
<dbReference type="SUPFAM" id="SSF55909">
    <property type="entry name" value="Pentein"/>
    <property type="match status" value="1"/>
</dbReference>
<name>A0A4U3LF25_ENTFL</name>
<evidence type="ECO:0000256" key="1">
    <source>
        <dbReference type="ARBA" id="ARBA00005213"/>
    </source>
</evidence>
<keyword evidence="4" id="KW-0056">Arginine metabolism</keyword>
<gene>
    <name evidence="8" type="ORF">EY666_14430</name>
</gene>
<dbReference type="GO" id="GO:0019546">
    <property type="term" value="P:L-arginine deiminase pathway"/>
    <property type="evidence" value="ECO:0007669"/>
    <property type="project" value="TreeGrafter"/>
</dbReference>
<evidence type="ECO:0000256" key="4">
    <source>
        <dbReference type="ARBA" id="ARBA00022503"/>
    </source>
</evidence>
<dbReference type="Proteomes" id="UP000305511">
    <property type="component" value="Unassembled WGS sequence"/>
</dbReference>
<dbReference type="Pfam" id="PF02274">
    <property type="entry name" value="ADI"/>
    <property type="match status" value="1"/>
</dbReference>
<proteinExistence type="inferred from homology"/>
<comment type="catalytic activity">
    <reaction evidence="7">
        <text>L-arginine + H2O = L-citrulline + NH4(+)</text>
        <dbReference type="Rhea" id="RHEA:19597"/>
        <dbReference type="ChEBI" id="CHEBI:15377"/>
        <dbReference type="ChEBI" id="CHEBI:28938"/>
        <dbReference type="ChEBI" id="CHEBI:32682"/>
        <dbReference type="ChEBI" id="CHEBI:57743"/>
        <dbReference type="EC" id="3.5.3.6"/>
    </reaction>
</comment>
<evidence type="ECO:0000256" key="3">
    <source>
        <dbReference type="ARBA" id="ARBA00012171"/>
    </source>
</evidence>